<reference evidence="2" key="1">
    <citation type="submission" date="2023-03" db="EMBL/GenBank/DDBJ databases">
        <title>Chromosome-scale reference genome and RAD-based genetic map of yellow starthistle (Centaurea solstitialis) reveal putative structural variation and QTLs associated with invader traits.</title>
        <authorList>
            <person name="Reatini B."/>
            <person name="Cang F.A."/>
            <person name="Jiang Q."/>
            <person name="Mckibben M.T.W."/>
            <person name="Barker M.S."/>
            <person name="Rieseberg L.H."/>
            <person name="Dlugosch K.M."/>
        </authorList>
    </citation>
    <scope>NUCLEOTIDE SEQUENCE</scope>
    <source>
        <strain evidence="2">CAN-66</strain>
        <tissue evidence="2">Leaf</tissue>
    </source>
</reference>
<gene>
    <name evidence="2" type="ORF">OSB04_021964</name>
</gene>
<feature type="region of interest" description="Disordered" evidence="1">
    <location>
        <begin position="454"/>
        <end position="482"/>
    </location>
</feature>
<proteinExistence type="predicted"/>
<evidence type="ECO:0000256" key="1">
    <source>
        <dbReference type="SAM" id="MobiDB-lite"/>
    </source>
</evidence>
<feature type="compositionally biased region" description="Basic and acidic residues" evidence="1">
    <location>
        <begin position="470"/>
        <end position="482"/>
    </location>
</feature>
<sequence length="482" mass="53504">MFDWESALGAMGAKLYGAGKFERVGNIPSKPMGGSKAFPLVLMLNLLSLAFSVLRSLQRDTGAGTAAGRYVFWMKTANYLPRATISQSPSFEKAQSNIMPMALLSGWVGFSFVIGYKIFNRILRLENWYLSLVLSLGTLTMPKGLRTHYPLGCFIFGIRKFGFPNFGFPKISDSEKMIPNPNPKIRISEIPGYKKLEIECTVDWGWCRKRGGGEGFEGGQAVGEIAAGFEVAGGWEVAGGGGASTILGWVCTVGFRTQCCRKYVIVLCSVRVSNELGYRNAKNCKVGVIVVRIDFTSNRTPLCDGSSSVQKKNIRRSLQSRRSNATRGRNSRYYSESEFSCIAFSTLFQVRVFTKLCKRSNCPHRIKAHSSELLQCGFETLGVAIGAGWQYDSCVYERRSYFFFGITMSLLMGFKFDMGVKVTSRNWLRNGFGCNHAVLLVTYNGFSNKLEQGGECRGRPNKNNGGVTSNKDRFIEPSNIDR</sequence>
<dbReference type="Proteomes" id="UP001172457">
    <property type="component" value="Chromosome 5"/>
</dbReference>
<evidence type="ECO:0000313" key="2">
    <source>
        <dbReference type="EMBL" id="KAJ9549421.1"/>
    </source>
</evidence>
<name>A0AA38T8M0_9ASTR</name>
<comment type="caution">
    <text evidence="2">The sequence shown here is derived from an EMBL/GenBank/DDBJ whole genome shotgun (WGS) entry which is preliminary data.</text>
</comment>
<keyword evidence="3" id="KW-1185">Reference proteome</keyword>
<accession>A0AA38T8M0</accession>
<organism evidence="2 3">
    <name type="scientific">Centaurea solstitialis</name>
    <name type="common">yellow star-thistle</name>
    <dbReference type="NCBI Taxonomy" id="347529"/>
    <lineage>
        <taxon>Eukaryota</taxon>
        <taxon>Viridiplantae</taxon>
        <taxon>Streptophyta</taxon>
        <taxon>Embryophyta</taxon>
        <taxon>Tracheophyta</taxon>
        <taxon>Spermatophyta</taxon>
        <taxon>Magnoliopsida</taxon>
        <taxon>eudicotyledons</taxon>
        <taxon>Gunneridae</taxon>
        <taxon>Pentapetalae</taxon>
        <taxon>asterids</taxon>
        <taxon>campanulids</taxon>
        <taxon>Asterales</taxon>
        <taxon>Asteraceae</taxon>
        <taxon>Carduoideae</taxon>
        <taxon>Cardueae</taxon>
        <taxon>Centaureinae</taxon>
        <taxon>Centaurea</taxon>
    </lineage>
</organism>
<protein>
    <submittedName>
        <fullName evidence="2">Uncharacterized protein</fullName>
    </submittedName>
</protein>
<dbReference type="AlphaFoldDB" id="A0AA38T8M0"/>
<dbReference type="EMBL" id="JARYMX010000005">
    <property type="protein sequence ID" value="KAJ9549421.1"/>
    <property type="molecule type" value="Genomic_DNA"/>
</dbReference>
<evidence type="ECO:0000313" key="3">
    <source>
        <dbReference type="Proteomes" id="UP001172457"/>
    </source>
</evidence>